<dbReference type="RefSeq" id="WP_157793703.1">
    <property type="nucleotide sequence ID" value="NZ_FNTI01000001.1"/>
</dbReference>
<accession>A0A1H5AK64</accession>
<proteinExistence type="predicted"/>
<sequence length="52" mass="5638">MKATKPQPHRAAAPEPGPSAFAEWMRANVAREIKAGRVRSTVDDDGVEHAIN</sequence>
<protein>
    <submittedName>
        <fullName evidence="1">Uncharacterized protein</fullName>
    </submittedName>
</protein>
<organism evidence="1 2">
    <name type="scientific">Bradyrhizobium lablabi</name>
    <dbReference type="NCBI Taxonomy" id="722472"/>
    <lineage>
        <taxon>Bacteria</taxon>
        <taxon>Pseudomonadati</taxon>
        <taxon>Pseudomonadota</taxon>
        <taxon>Alphaproteobacteria</taxon>
        <taxon>Hyphomicrobiales</taxon>
        <taxon>Nitrobacteraceae</taxon>
        <taxon>Bradyrhizobium</taxon>
    </lineage>
</organism>
<evidence type="ECO:0000313" key="1">
    <source>
        <dbReference type="EMBL" id="SED42632.1"/>
    </source>
</evidence>
<name>A0A1H5AK64_9BRAD</name>
<dbReference type="EMBL" id="FNTI01000001">
    <property type="protein sequence ID" value="SED42632.1"/>
    <property type="molecule type" value="Genomic_DNA"/>
</dbReference>
<dbReference type="AlphaFoldDB" id="A0A1H5AK64"/>
<evidence type="ECO:0000313" key="2">
    <source>
        <dbReference type="Proteomes" id="UP000183208"/>
    </source>
</evidence>
<dbReference type="Proteomes" id="UP000183208">
    <property type="component" value="Unassembled WGS sequence"/>
</dbReference>
<gene>
    <name evidence="1" type="ORF">SAMN05444171_4075</name>
</gene>
<reference evidence="1 2" key="1">
    <citation type="submission" date="2016-10" db="EMBL/GenBank/DDBJ databases">
        <authorList>
            <person name="de Groot N.N."/>
        </authorList>
    </citation>
    <scope>NUCLEOTIDE SEQUENCE [LARGE SCALE GENOMIC DNA]</scope>
    <source>
        <strain evidence="1 2">GAS522</strain>
    </source>
</reference>